<reference evidence="1 2" key="1">
    <citation type="journal article" date="2018" name="Nat. Genet.">
        <title>The Rosa genome provides new insights in the design of modern roses.</title>
        <authorList>
            <person name="Bendahmane M."/>
        </authorList>
    </citation>
    <scope>NUCLEOTIDE SEQUENCE [LARGE SCALE GENOMIC DNA]</scope>
    <source>
        <strain evidence="2">cv. Old Blush</strain>
    </source>
</reference>
<dbReference type="EMBL" id="PDCK01000044">
    <property type="protein sequence ID" value="PRQ23657.1"/>
    <property type="molecule type" value="Genomic_DNA"/>
</dbReference>
<proteinExistence type="predicted"/>
<gene>
    <name evidence="1" type="ORF">RchiOBHm_Chr6g0263771</name>
</gene>
<organism evidence="1 2">
    <name type="scientific">Rosa chinensis</name>
    <name type="common">China rose</name>
    <dbReference type="NCBI Taxonomy" id="74649"/>
    <lineage>
        <taxon>Eukaryota</taxon>
        <taxon>Viridiplantae</taxon>
        <taxon>Streptophyta</taxon>
        <taxon>Embryophyta</taxon>
        <taxon>Tracheophyta</taxon>
        <taxon>Spermatophyta</taxon>
        <taxon>Magnoliopsida</taxon>
        <taxon>eudicotyledons</taxon>
        <taxon>Gunneridae</taxon>
        <taxon>Pentapetalae</taxon>
        <taxon>rosids</taxon>
        <taxon>fabids</taxon>
        <taxon>Rosales</taxon>
        <taxon>Rosaceae</taxon>
        <taxon>Rosoideae</taxon>
        <taxon>Rosoideae incertae sedis</taxon>
        <taxon>Rosa</taxon>
    </lineage>
</organism>
<dbReference type="Gramene" id="PRQ23657">
    <property type="protein sequence ID" value="PRQ23657"/>
    <property type="gene ID" value="RchiOBHm_Chr6g0263771"/>
</dbReference>
<dbReference type="Proteomes" id="UP000238479">
    <property type="component" value="Chromosome 6"/>
</dbReference>
<keyword evidence="2" id="KW-1185">Reference proteome</keyword>
<name>A0A2P6PP10_ROSCH</name>
<evidence type="ECO:0000313" key="1">
    <source>
        <dbReference type="EMBL" id="PRQ23657.1"/>
    </source>
</evidence>
<sequence length="109" mass="12290">MLFKLLSLAQSYSLERGYSRSDLLPYIIQTKGRHIFLGLLWFVQSFVSTSPLHSRWVVSFGIHCLHHSGTLAIILCRWSNMLTLALHKDPSGAVSSLCELKNPADSYLV</sequence>
<protein>
    <submittedName>
        <fullName evidence="1">Uncharacterized protein</fullName>
    </submittedName>
</protein>
<accession>A0A2P6PP10</accession>
<comment type="caution">
    <text evidence="1">The sequence shown here is derived from an EMBL/GenBank/DDBJ whole genome shotgun (WGS) entry which is preliminary data.</text>
</comment>
<dbReference type="AlphaFoldDB" id="A0A2P6PP10"/>
<evidence type="ECO:0000313" key="2">
    <source>
        <dbReference type="Proteomes" id="UP000238479"/>
    </source>
</evidence>